<name>A0A833JBS5_9BACT</name>
<sequence length="101" mass="11332">MILCECSSQECIFFLEPKQMQEHSTFSILILSLGNAALVAMGLYPTPGTNTYSKDTETAHLNIEILDTLLKKTKGNLTAAEEEMLSSLLYDLRLKYVEARK</sequence>
<dbReference type="AlphaFoldDB" id="A0A833JBS5"/>
<proteinExistence type="predicted"/>
<dbReference type="Pfam" id="PF08899">
    <property type="entry name" value="DUF1844"/>
    <property type="match status" value="1"/>
</dbReference>
<dbReference type="EMBL" id="WFLN01000007">
    <property type="protein sequence ID" value="KAB8029796.1"/>
    <property type="molecule type" value="Genomic_DNA"/>
</dbReference>
<evidence type="ECO:0000313" key="1">
    <source>
        <dbReference type="EMBL" id="KAB8029796.1"/>
    </source>
</evidence>
<dbReference type="InterPro" id="IPR014995">
    <property type="entry name" value="DUF1844"/>
</dbReference>
<organism evidence="1 2">
    <name type="scientific">Fluviispira multicolorata</name>
    <dbReference type="NCBI Taxonomy" id="2654512"/>
    <lineage>
        <taxon>Bacteria</taxon>
        <taxon>Pseudomonadati</taxon>
        <taxon>Bdellovibrionota</taxon>
        <taxon>Oligoflexia</taxon>
        <taxon>Silvanigrellales</taxon>
        <taxon>Silvanigrellaceae</taxon>
        <taxon>Fluviispira</taxon>
    </lineage>
</organism>
<protein>
    <submittedName>
        <fullName evidence="1">DUF1844 domain-containing protein</fullName>
    </submittedName>
</protein>
<evidence type="ECO:0000313" key="2">
    <source>
        <dbReference type="Proteomes" id="UP000442694"/>
    </source>
</evidence>
<accession>A0A833JBS5</accession>
<dbReference type="Proteomes" id="UP000442694">
    <property type="component" value="Unassembled WGS sequence"/>
</dbReference>
<comment type="caution">
    <text evidence="1">The sequence shown here is derived from an EMBL/GenBank/DDBJ whole genome shotgun (WGS) entry which is preliminary data.</text>
</comment>
<gene>
    <name evidence="1" type="ORF">GCL57_09655</name>
</gene>
<keyword evidence="2" id="KW-1185">Reference proteome</keyword>
<reference evidence="1 2" key="1">
    <citation type="submission" date="2019-10" db="EMBL/GenBank/DDBJ databases">
        <title>New genus of Silvanigrellaceae.</title>
        <authorList>
            <person name="Pitt A."/>
            <person name="Hahn M.W."/>
        </authorList>
    </citation>
    <scope>NUCLEOTIDE SEQUENCE [LARGE SCALE GENOMIC DNA]</scope>
    <source>
        <strain evidence="1 2">33A1-SZDP</strain>
    </source>
</reference>